<dbReference type="InterPro" id="IPR050158">
    <property type="entry name" value="Ubiquitin_ubiquitin-like"/>
</dbReference>
<reference evidence="3" key="1">
    <citation type="submission" date="2023-08" db="EMBL/GenBank/DDBJ databases">
        <title>Draft sequence of the Babesia gibsoni genome.</title>
        <authorList>
            <person name="Yamagishi J.Y."/>
            <person name="Xuan X.X."/>
        </authorList>
    </citation>
    <scope>NUCLEOTIDE SEQUENCE</scope>
    <source>
        <strain evidence="3">Azabu</strain>
    </source>
</reference>
<evidence type="ECO:0000313" key="4">
    <source>
        <dbReference type="Proteomes" id="UP001230268"/>
    </source>
</evidence>
<gene>
    <name evidence="3" type="ORF">BgAZ_207770</name>
</gene>
<keyword evidence="4" id="KW-1185">Reference proteome</keyword>
<dbReference type="PANTHER" id="PTHR10666">
    <property type="entry name" value="UBIQUITIN"/>
    <property type="match status" value="1"/>
</dbReference>
<accession>A0AAD8PEJ9</accession>
<keyword evidence="1" id="KW-0732">Signal</keyword>
<dbReference type="Pfam" id="PF00240">
    <property type="entry name" value="ubiquitin"/>
    <property type="match status" value="1"/>
</dbReference>
<sequence length="176" mass="20079">MWLLGFLSLILSIGHNPLSVCFKDRDERTKHSITLRSLTGNITLPRKDMNKIGDVKKALEDKHNTSVVLLNDGKKLHDDETLDDDKHKNMIMLVPIRGGMRVQVNTMLGEKVEVEVEETETVADLKKKLSKKQKIPADQQRIIYEGKLLQDNKTLAEYNIKNNSVIHMVLRLRGGQ</sequence>
<name>A0AAD8PEJ9_BABGI</name>
<feature type="domain" description="Ubiquitin-like" evidence="2">
    <location>
        <begin position="100"/>
        <end position="175"/>
    </location>
</feature>
<protein>
    <recommendedName>
        <fullName evidence="2">Ubiquitin-like domain-containing protein</fullName>
    </recommendedName>
</protein>
<organism evidence="3 4">
    <name type="scientific">Babesia gibsoni</name>
    <dbReference type="NCBI Taxonomy" id="33632"/>
    <lineage>
        <taxon>Eukaryota</taxon>
        <taxon>Sar</taxon>
        <taxon>Alveolata</taxon>
        <taxon>Apicomplexa</taxon>
        <taxon>Aconoidasida</taxon>
        <taxon>Piroplasmida</taxon>
        <taxon>Babesiidae</taxon>
        <taxon>Babesia</taxon>
    </lineage>
</organism>
<comment type="caution">
    <text evidence="3">The sequence shown here is derived from an EMBL/GenBank/DDBJ whole genome shotgun (WGS) entry which is preliminary data.</text>
</comment>
<dbReference type="EMBL" id="JAVEPI010000002">
    <property type="protein sequence ID" value="KAK1443901.1"/>
    <property type="molecule type" value="Genomic_DNA"/>
</dbReference>
<evidence type="ECO:0000259" key="2">
    <source>
        <dbReference type="PROSITE" id="PS50053"/>
    </source>
</evidence>
<dbReference type="InterPro" id="IPR000626">
    <property type="entry name" value="Ubiquitin-like_dom"/>
</dbReference>
<dbReference type="PRINTS" id="PR00348">
    <property type="entry name" value="UBIQUITIN"/>
</dbReference>
<dbReference type="PROSITE" id="PS00299">
    <property type="entry name" value="UBIQUITIN_1"/>
    <property type="match status" value="1"/>
</dbReference>
<dbReference type="InterPro" id="IPR019954">
    <property type="entry name" value="Ubiquitin_CS"/>
</dbReference>
<dbReference type="FunFam" id="3.10.20.90:FF:000306">
    <property type="entry name" value="Putative ubiquitin-like protein"/>
    <property type="match status" value="1"/>
</dbReference>
<evidence type="ECO:0000313" key="3">
    <source>
        <dbReference type="EMBL" id="KAK1443901.1"/>
    </source>
</evidence>
<proteinExistence type="predicted"/>
<evidence type="ECO:0000256" key="1">
    <source>
        <dbReference type="SAM" id="SignalP"/>
    </source>
</evidence>
<feature type="chain" id="PRO_5042212766" description="Ubiquitin-like domain-containing protein" evidence="1">
    <location>
        <begin position="22"/>
        <end position="176"/>
    </location>
</feature>
<dbReference type="PROSITE" id="PS50053">
    <property type="entry name" value="UBIQUITIN_2"/>
    <property type="match status" value="1"/>
</dbReference>
<dbReference type="AlphaFoldDB" id="A0AAD8PEJ9"/>
<feature type="signal peptide" evidence="1">
    <location>
        <begin position="1"/>
        <end position="21"/>
    </location>
</feature>
<dbReference type="Gene3D" id="3.10.20.90">
    <property type="entry name" value="Phosphatidylinositol 3-kinase Catalytic Subunit, Chain A, domain 1"/>
    <property type="match status" value="1"/>
</dbReference>
<dbReference type="InterPro" id="IPR019956">
    <property type="entry name" value="Ubiquitin_dom"/>
</dbReference>
<dbReference type="SMART" id="SM00213">
    <property type="entry name" value="UBQ"/>
    <property type="match status" value="2"/>
</dbReference>
<dbReference type="InterPro" id="IPR029071">
    <property type="entry name" value="Ubiquitin-like_domsf"/>
</dbReference>
<dbReference type="SUPFAM" id="SSF54236">
    <property type="entry name" value="Ubiquitin-like"/>
    <property type="match status" value="2"/>
</dbReference>
<dbReference type="Proteomes" id="UP001230268">
    <property type="component" value="Unassembled WGS sequence"/>
</dbReference>